<reference evidence="1" key="1">
    <citation type="submission" date="2022-07" db="EMBL/GenBank/DDBJ databases">
        <title>Parvularcula maris sp. nov., an algicidal bacterium isolated from seawater.</title>
        <authorList>
            <person name="Li F."/>
        </authorList>
    </citation>
    <scope>NUCLEOTIDE SEQUENCE</scope>
    <source>
        <strain evidence="1">BGMRC 0090</strain>
    </source>
</reference>
<accession>A0A9X2L717</accession>
<protein>
    <recommendedName>
        <fullName evidence="3">Peptidase M61 catalytic domain-containing protein</fullName>
    </recommendedName>
</protein>
<dbReference type="Proteomes" id="UP001142610">
    <property type="component" value="Unassembled WGS sequence"/>
</dbReference>
<evidence type="ECO:0008006" key="3">
    <source>
        <dbReference type="Google" id="ProtNLM"/>
    </source>
</evidence>
<comment type="caution">
    <text evidence="1">The sequence shown here is derived from an EMBL/GenBank/DDBJ whole genome shotgun (WGS) entry which is preliminary data.</text>
</comment>
<name>A0A9X2L717_9PROT</name>
<keyword evidence="2" id="KW-1185">Reference proteome</keyword>
<organism evidence="1 2">
    <name type="scientific">Parvularcula maris</name>
    <dbReference type="NCBI Taxonomy" id="2965077"/>
    <lineage>
        <taxon>Bacteria</taxon>
        <taxon>Pseudomonadati</taxon>
        <taxon>Pseudomonadota</taxon>
        <taxon>Alphaproteobacteria</taxon>
        <taxon>Parvularculales</taxon>
        <taxon>Parvularculaceae</taxon>
        <taxon>Parvularcula</taxon>
    </lineage>
</organism>
<dbReference type="AlphaFoldDB" id="A0A9X2L717"/>
<evidence type="ECO:0000313" key="2">
    <source>
        <dbReference type="Proteomes" id="UP001142610"/>
    </source>
</evidence>
<evidence type="ECO:0000313" key="1">
    <source>
        <dbReference type="EMBL" id="MCQ8184119.1"/>
    </source>
</evidence>
<dbReference type="EMBL" id="JANIBC010000001">
    <property type="protein sequence ID" value="MCQ8184119.1"/>
    <property type="molecule type" value="Genomic_DNA"/>
</dbReference>
<proteinExistence type="predicted"/>
<sequence length="451" mass="48197">MYRMLALLLLAACTATEPETPSSDRASVAMVADVELSDGQWQADLMLPMEAQAVLFDRALGTRAERWALLTEGASLQNIGGFDAVTSDRPLTELSFRVLPHTEPIRQDYTPFIPFSDGSAALFTGQFGLLSAENVAAIEAMGGDLSRSQGVQFPLLTRITADRPMVTTDGVIEPGRTYETEGGTFVYVGGIEPFESGNLTLVTDPGLPPWLTDDLDTALAKVFDAHTEGWGRRLADGALLFLAFRGAEKDGFSSQGSVAGRVLGASLSGRSLLRPNPAIRDYLTWFYAHEAAHLYQNDAGTPVSNAPEAWMHEGAASYLANRITEELSPGHGGFRQSQDKSAANCAETLSESDGVTIDGGGGTYQIAYDCGAVIAEITDLLTPMRLEAFWTEAGEAYGRTKPFTTEAFFGALETAGAREEGIAALRGFITQPQPDAADAIADLYSVAEGIR</sequence>
<gene>
    <name evidence="1" type="ORF">NOG11_01840</name>
</gene>